<dbReference type="EMBL" id="JAFLWD010000019">
    <property type="protein sequence ID" value="MBO0440451.1"/>
    <property type="molecule type" value="Genomic_DNA"/>
</dbReference>
<feature type="transmembrane region" description="Helical" evidence="1">
    <location>
        <begin position="205"/>
        <end position="226"/>
    </location>
</feature>
<keyword evidence="1" id="KW-0472">Membrane</keyword>
<keyword evidence="3" id="KW-1185">Reference proteome</keyword>
<protein>
    <recommendedName>
        <fullName evidence="4">ABC transporter permease</fullName>
    </recommendedName>
</protein>
<name>A0ABS3H0B8_9ENTE</name>
<evidence type="ECO:0008006" key="4">
    <source>
        <dbReference type="Google" id="ProtNLM"/>
    </source>
</evidence>
<reference evidence="2 3" key="1">
    <citation type="submission" date="2021-03" db="EMBL/GenBank/DDBJ databases">
        <title>Enterococcal diversity collection.</title>
        <authorList>
            <person name="Gilmore M.S."/>
            <person name="Schwartzman J."/>
            <person name="Van Tyne D."/>
            <person name="Martin M."/>
            <person name="Earl A.M."/>
            <person name="Manson A.L."/>
            <person name="Straub T."/>
            <person name="Salamzade R."/>
            <person name="Saavedra J."/>
            <person name="Lebreton F."/>
            <person name="Prichula J."/>
            <person name="Schaufler K."/>
            <person name="Gaca A."/>
            <person name="Sgardioli B."/>
            <person name="Wagenaar J."/>
            <person name="Strong T."/>
        </authorList>
    </citation>
    <scope>NUCLEOTIDE SEQUENCE [LARGE SCALE GENOMIC DNA]</scope>
    <source>
        <strain evidence="2 3">DIV0869a</strain>
    </source>
</reference>
<feature type="transmembrane region" description="Helical" evidence="1">
    <location>
        <begin position="111"/>
        <end position="140"/>
    </location>
</feature>
<feature type="transmembrane region" description="Helical" evidence="1">
    <location>
        <begin position="152"/>
        <end position="174"/>
    </location>
</feature>
<evidence type="ECO:0000313" key="3">
    <source>
        <dbReference type="Proteomes" id="UP000664632"/>
    </source>
</evidence>
<evidence type="ECO:0000313" key="2">
    <source>
        <dbReference type="EMBL" id="MBO0440451.1"/>
    </source>
</evidence>
<comment type="caution">
    <text evidence="2">The sequence shown here is derived from an EMBL/GenBank/DDBJ whole genome shotgun (WGS) entry which is preliminary data.</text>
</comment>
<feature type="transmembrane region" description="Helical" evidence="1">
    <location>
        <begin position="21"/>
        <end position="45"/>
    </location>
</feature>
<dbReference type="RefSeq" id="WP_207112508.1">
    <property type="nucleotide sequence ID" value="NZ_JAFLWD010000019.1"/>
</dbReference>
<proteinExistence type="predicted"/>
<evidence type="ECO:0000256" key="1">
    <source>
        <dbReference type="SAM" id="Phobius"/>
    </source>
</evidence>
<keyword evidence="1" id="KW-0812">Transmembrane</keyword>
<dbReference type="Proteomes" id="UP000664632">
    <property type="component" value="Unassembled WGS sequence"/>
</dbReference>
<feature type="transmembrane region" description="Helical" evidence="1">
    <location>
        <begin position="57"/>
        <end position="79"/>
    </location>
</feature>
<feature type="transmembrane region" description="Helical" evidence="1">
    <location>
        <begin position="181"/>
        <end position="199"/>
    </location>
</feature>
<organism evidence="2 3">
    <name type="scientific">Candidatus Enterococcus ikei</name>
    <dbReference type="NCBI Taxonomy" id="2815326"/>
    <lineage>
        <taxon>Bacteria</taxon>
        <taxon>Bacillati</taxon>
        <taxon>Bacillota</taxon>
        <taxon>Bacilli</taxon>
        <taxon>Lactobacillales</taxon>
        <taxon>Enterococcaceae</taxon>
        <taxon>Enterococcus</taxon>
    </lineage>
</organism>
<accession>A0ABS3H0B8</accession>
<keyword evidence="1" id="KW-1133">Transmembrane helix</keyword>
<sequence length="235" mass="26010">MNYIKLDDQKNNLKPYLYSMFGLLLFIMVMVFAMALVGATLTPVVPSYLVVFRDKKLFILFSQVLIQSCFAIFSAVLFSKFVIEDYRERQVVLSSSYPISRSRIFWNKMMFVSFWTVAATFFTMIICLGALAVSSAYIPLLNGADLLLSWPIILKGAVNSSLVALMIGIISLAVGFRNKSIISAIITALILCSILSNIMQIENSSLIYGFYGILLAVSVGAVVSVANKAKKMEVS</sequence>
<gene>
    <name evidence="2" type="ORF">JZO69_08775</name>
</gene>